<gene>
    <name evidence="1" type="ORF">CY0110_23186</name>
</gene>
<accession>A3IUW2</accession>
<dbReference type="eggNOG" id="COG5464">
    <property type="taxonomic scope" value="Bacteria"/>
</dbReference>
<keyword evidence="2" id="KW-1185">Reference proteome</keyword>
<evidence type="ECO:0000313" key="1">
    <source>
        <dbReference type="EMBL" id="EAZ89710.1"/>
    </source>
</evidence>
<evidence type="ECO:0008006" key="3">
    <source>
        <dbReference type="Google" id="ProtNLM"/>
    </source>
</evidence>
<dbReference type="OrthoDB" id="569771at2"/>
<protein>
    <recommendedName>
        <fullName evidence="3">Transposase</fullName>
    </recommendedName>
</protein>
<name>A3IUW2_9CHRO</name>
<sequence>MTEQRADYDNPWKEALSLYFQPFMAFFFPEINGNINWSRGYEFLDKEFQQVVRDAEIGLREADKLVKVWRGDGAEVWVLIHIEIQSQAASDFAERMYVYNYRIFDMYRRSVVSLAVLADNQDSWRPNQYQNGLWGCEVNFLFPAVKLLDYQGRSESLTDNNPFAVIVAAHLTTQQTNQDPDQRYQGKLRIAKSLYQRGYSRQDILELFRLIDWMMSLPESIESQFKQEIMSFEEDLKMPYVTSFERLARQEGRSEGISEGILQGSRENVIEVLEVRFEMLPSDLIEKINQIEDLELLKTLHRQGITIGSLDEFQELLERSS</sequence>
<dbReference type="PANTHER" id="PTHR35586">
    <property type="entry name" value="SLL1691 PROTEIN"/>
    <property type="match status" value="1"/>
</dbReference>
<proteinExistence type="predicted"/>
<dbReference type="PANTHER" id="PTHR35586:SF1">
    <property type="entry name" value="SLL1691 PROTEIN"/>
    <property type="match status" value="1"/>
</dbReference>
<evidence type="ECO:0000313" key="2">
    <source>
        <dbReference type="Proteomes" id="UP000003781"/>
    </source>
</evidence>
<dbReference type="AlphaFoldDB" id="A3IUW2"/>
<reference evidence="1 2" key="1">
    <citation type="submission" date="2007-03" db="EMBL/GenBank/DDBJ databases">
        <authorList>
            <person name="Stal L."/>
            <person name="Ferriera S."/>
            <person name="Johnson J."/>
            <person name="Kravitz S."/>
            <person name="Beeson K."/>
            <person name="Sutton G."/>
            <person name="Rogers Y.-H."/>
            <person name="Friedman R."/>
            <person name="Frazier M."/>
            <person name="Venter J.C."/>
        </authorList>
    </citation>
    <scope>NUCLEOTIDE SEQUENCE [LARGE SCALE GENOMIC DNA]</scope>
    <source>
        <strain evidence="1 2">CCY0110</strain>
    </source>
</reference>
<dbReference type="Proteomes" id="UP000003781">
    <property type="component" value="Unassembled WGS sequence"/>
</dbReference>
<dbReference type="EMBL" id="AAXW01000038">
    <property type="protein sequence ID" value="EAZ89710.1"/>
    <property type="molecule type" value="Genomic_DNA"/>
</dbReference>
<comment type="caution">
    <text evidence="1">The sequence shown here is derived from an EMBL/GenBank/DDBJ whole genome shotgun (WGS) entry which is preliminary data.</text>
</comment>
<organism evidence="1 2">
    <name type="scientific">Crocosphaera chwakensis CCY0110</name>
    <dbReference type="NCBI Taxonomy" id="391612"/>
    <lineage>
        <taxon>Bacteria</taxon>
        <taxon>Bacillati</taxon>
        <taxon>Cyanobacteriota</taxon>
        <taxon>Cyanophyceae</taxon>
        <taxon>Oscillatoriophycideae</taxon>
        <taxon>Chroococcales</taxon>
        <taxon>Aphanothecaceae</taxon>
        <taxon>Crocosphaera</taxon>
        <taxon>Crocosphaera chwakensis</taxon>
    </lineage>
</organism>
<dbReference type="RefSeq" id="WP_008277168.1">
    <property type="nucleotide sequence ID" value="NZ_AAXW01000038.1"/>
</dbReference>